<evidence type="ECO:0000313" key="1">
    <source>
        <dbReference type="EMBL" id="HJB27617.1"/>
    </source>
</evidence>
<protein>
    <submittedName>
        <fullName evidence="1">Uncharacterized protein</fullName>
    </submittedName>
</protein>
<proteinExistence type="predicted"/>
<accession>A0A9D2LQS2</accession>
<reference evidence="1" key="1">
    <citation type="journal article" date="2021" name="PeerJ">
        <title>Extensive microbial diversity within the chicken gut microbiome revealed by metagenomics and culture.</title>
        <authorList>
            <person name="Gilroy R."/>
            <person name="Ravi A."/>
            <person name="Getino M."/>
            <person name="Pursley I."/>
            <person name="Horton D.L."/>
            <person name="Alikhan N.F."/>
            <person name="Baker D."/>
            <person name="Gharbi K."/>
            <person name="Hall N."/>
            <person name="Watson M."/>
            <person name="Adriaenssens E.M."/>
            <person name="Foster-Nyarko E."/>
            <person name="Jarju S."/>
            <person name="Secka A."/>
            <person name="Antonio M."/>
            <person name="Oren A."/>
            <person name="Chaudhuri R.R."/>
            <person name="La Ragione R."/>
            <person name="Hildebrand F."/>
            <person name="Pallen M.J."/>
        </authorList>
    </citation>
    <scope>NUCLEOTIDE SEQUENCE</scope>
    <source>
        <strain evidence="1">ChiSjej1B19-5720</strain>
    </source>
</reference>
<organism evidence="1 2">
    <name type="scientific">Candidatus Blautia faecavium</name>
    <dbReference type="NCBI Taxonomy" id="2838487"/>
    <lineage>
        <taxon>Bacteria</taxon>
        <taxon>Bacillati</taxon>
        <taxon>Bacillota</taxon>
        <taxon>Clostridia</taxon>
        <taxon>Lachnospirales</taxon>
        <taxon>Lachnospiraceae</taxon>
        <taxon>Blautia</taxon>
    </lineage>
</organism>
<evidence type="ECO:0000313" key="2">
    <source>
        <dbReference type="Proteomes" id="UP000823842"/>
    </source>
</evidence>
<dbReference type="Proteomes" id="UP000823842">
    <property type="component" value="Unassembled WGS sequence"/>
</dbReference>
<reference evidence="1" key="2">
    <citation type="submission" date="2021-04" db="EMBL/GenBank/DDBJ databases">
        <authorList>
            <person name="Gilroy R."/>
        </authorList>
    </citation>
    <scope>NUCLEOTIDE SEQUENCE</scope>
    <source>
        <strain evidence="1">ChiSjej1B19-5720</strain>
    </source>
</reference>
<comment type="caution">
    <text evidence="1">The sequence shown here is derived from an EMBL/GenBank/DDBJ whole genome shotgun (WGS) entry which is preliminary data.</text>
</comment>
<dbReference type="AlphaFoldDB" id="A0A9D2LQS2"/>
<gene>
    <name evidence="1" type="ORF">IAA06_02350</name>
</gene>
<name>A0A9D2LQS2_9FIRM</name>
<dbReference type="EMBL" id="DWYZ01000055">
    <property type="protein sequence ID" value="HJB27617.1"/>
    <property type="molecule type" value="Genomic_DNA"/>
</dbReference>
<sequence>MYSLLNHMAGYVLQNGPADFVTLWNSWVEQVPVRDKDIPFLMAVMQALAEMDQEVLKEVLCHV</sequence>